<evidence type="ECO:0000313" key="1">
    <source>
        <dbReference type="EMBL" id="KAG0429602.1"/>
    </source>
</evidence>
<protein>
    <submittedName>
        <fullName evidence="1">Uncharacterized protein</fullName>
    </submittedName>
</protein>
<sequence>MLQTSSSSHCDDPEERYAKVWGLQPPEHLNTIWQHPLHQFLHYFVTPPFCSSDSEDLGASGEQPLEGDDPTYCPPEDSSVRPERETLSLVRERKFIVFESCLDLLLGKCQVCATPLIHVDKSVVGCSLQVYSICRSGHVNDWCSQPIIKRKPVGSILMAAAILFSGSCIKKTPRTLTSMGIVCFSYGTFFNIQKAFLLPSIEKVWNKHQNELFAAAAGRHLTIAADGRADSPGHSAKYGTYTMLDADDNKVIHVETVQVCIKKKLAAAAKSRHLEELGFWTRAVVNHLYWSAGTSVDNQDLILPKWKSLVAHVVGVHTHADPLFPECEHEELKKKWLAEGSPAHQKLVEIVLSPHLLRDIPRLSTSAQTFATECFHSTLLQFAPKQVHFSSRRMKARTYLAALHYNENAGRPQAVTKKGEKMWVIKMTLGSIQLMQAR</sequence>
<comment type="caution">
    <text evidence="1">The sequence shown here is derived from an EMBL/GenBank/DDBJ whole genome shotgun (WGS) entry which is preliminary data.</text>
</comment>
<dbReference type="Proteomes" id="UP000805193">
    <property type="component" value="Unassembled WGS sequence"/>
</dbReference>
<dbReference type="EMBL" id="JABSTQ010009397">
    <property type="protein sequence ID" value="KAG0429602.1"/>
    <property type="molecule type" value="Genomic_DNA"/>
</dbReference>
<gene>
    <name evidence="1" type="ORF">HPB47_023472</name>
</gene>
<organism evidence="1 2">
    <name type="scientific">Ixodes persulcatus</name>
    <name type="common">Taiga tick</name>
    <dbReference type="NCBI Taxonomy" id="34615"/>
    <lineage>
        <taxon>Eukaryota</taxon>
        <taxon>Metazoa</taxon>
        <taxon>Ecdysozoa</taxon>
        <taxon>Arthropoda</taxon>
        <taxon>Chelicerata</taxon>
        <taxon>Arachnida</taxon>
        <taxon>Acari</taxon>
        <taxon>Parasitiformes</taxon>
        <taxon>Ixodida</taxon>
        <taxon>Ixodoidea</taxon>
        <taxon>Ixodidae</taxon>
        <taxon>Ixodinae</taxon>
        <taxon>Ixodes</taxon>
    </lineage>
</organism>
<evidence type="ECO:0000313" key="2">
    <source>
        <dbReference type="Proteomes" id="UP000805193"/>
    </source>
</evidence>
<reference evidence="1 2" key="1">
    <citation type="journal article" date="2020" name="Cell">
        <title>Large-Scale Comparative Analyses of Tick Genomes Elucidate Their Genetic Diversity and Vector Capacities.</title>
        <authorList>
            <consortium name="Tick Genome and Microbiome Consortium (TIGMIC)"/>
            <person name="Jia N."/>
            <person name="Wang J."/>
            <person name="Shi W."/>
            <person name="Du L."/>
            <person name="Sun Y."/>
            <person name="Zhan W."/>
            <person name="Jiang J.F."/>
            <person name="Wang Q."/>
            <person name="Zhang B."/>
            <person name="Ji P."/>
            <person name="Bell-Sakyi L."/>
            <person name="Cui X.M."/>
            <person name="Yuan T.T."/>
            <person name="Jiang B.G."/>
            <person name="Yang W.F."/>
            <person name="Lam T.T."/>
            <person name="Chang Q.C."/>
            <person name="Ding S.J."/>
            <person name="Wang X.J."/>
            <person name="Zhu J.G."/>
            <person name="Ruan X.D."/>
            <person name="Zhao L."/>
            <person name="Wei J.T."/>
            <person name="Ye R.Z."/>
            <person name="Que T.C."/>
            <person name="Du C.H."/>
            <person name="Zhou Y.H."/>
            <person name="Cheng J.X."/>
            <person name="Dai P.F."/>
            <person name="Guo W.B."/>
            <person name="Han X.H."/>
            <person name="Huang E.J."/>
            <person name="Li L.F."/>
            <person name="Wei W."/>
            <person name="Gao Y.C."/>
            <person name="Liu J.Z."/>
            <person name="Shao H.Z."/>
            <person name="Wang X."/>
            <person name="Wang C.C."/>
            <person name="Yang T.C."/>
            <person name="Huo Q.B."/>
            <person name="Li W."/>
            <person name="Chen H.Y."/>
            <person name="Chen S.E."/>
            <person name="Zhou L.G."/>
            <person name="Ni X.B."/>
            <person name="Tian J.H."/>
            <person name="Sheng Y."/>
            <person name="Liu T."/>
            <person name="Pan Y.S."/>
            <person name="Xia L.Y."/>
            <person name="Li J."/>
            <person name="Zhao F."/>
            <person name="Cao W.C."/>
        </authorList>
    </citation>
    <scope>NUCLEOTIDE SEQUENCE [LARGE SCALE GENOMIC DNA]</scope>
    <source>
        <strain evidence="1">Iper-2018</strain>
    </source>
</reference>
<keyword evidence="2" id="KW-1185">Reference proteome</keyword>
<name>A0AC60Q6V9_IXOPE</name>
<accession>A0AC60Q6V9</accession>
<proteinExistence type="predicted"/>